<reference evidence="2 3" key="1">
    <citation type="journal article" date="2018" name="PLoS Genet.">
        <title>Population sequencing reveals clonal diversity and ancestral inbreeding in the grapevine cultivar Chardonnay.</title>
        <authorList>
            <person name="Roach M.J."/>
            <person name="Johnson D.L."/>
            <person name="Bohlmann J."/>
            <person name="van Vuuren H.J."/>
            <person name="Jones S.J."/>
            <person name="Pretorius I.S."/>
            <person name="Schmidt S.A."/>
            <person name="Borneman A.R."/>
        </authorList>
    </citation>
    <scope>NUCLEOTIDE SEQUENCE [LARGE SCALE GENOMIC DNA]</scope>
    <source>
        <strain evidence="3">cv. Chardonnay</strain>
        <tissue evidence="2">Leaf</tissue>
    </source>
</reference>
<evidence type="ECO:0000259" key="1">
    <source>
        <dbReference type="PROSITE" id="PS50181"/>
    </source>
</evidence>
<dbReference type="PANTHER" id="PTHR32278">
    <property type="entry name" value="F-BOX DOMAIN-CONTAINING PROTEIN"/>
    <property type="match status" value="1"/>
</dbReference>
<dbReference type="AlphaFoldDB" id="A0A438ECS6"/>
<gene>
    <name evidence="2" type="primary">PP2B10_1</name>
    <name evidence="2" type="ORF">CK203_111699</name>
</gene>
<proteinExistence type="predicted"/>
<dbReference type="SMART" id="SM00256">
    <property type="entry name" value="FBOX"/>
    <property type="match status" value="1"/>
</dbReference>
<dbReference type="Pfam" id="PF00646">
    <property type="entry name" value="F-box"/>
    <property type="match status" value="1"/>
</dbReference>
<protein>
    <submittedName>
        <fullName evidence="2">F-box protein PP2-B10</fullName>
    </submittedName>
</protein>
<dbReference type="InterPro" id="IPR001810">
    <property type="entry name" value="F-box_dom"/>
</dbReference>
<dbReference type="SUPFAM" id="SSF81383">
    <property type="entry name" value="F-box domain"/>
    <property type="match status" value="1"/>
</dbReference>
<dbReference type="Pfam" id="PF14299">
    <property type="entry name" value="PP2"/>
    <property type="match status" value="1"/>
</dbReference>
<dbReference type="InterPro" id="IPR036047">
    <property type="entry name" value="F-box-like_dom_sf"/>
</dbReference>
<feature type="domain" description="F-box" evidence="1">
    <location>
        <begin position="7"/>
        <end position="53"/>
    </location>
</feature>
<evidence type="ECO:0000313" key="2">
    <source>
        <dbReference type="EMBL" id="RVW45636.1"/>
    </source>
</evidence>
<dbReference type="CDD" id="cd22162">
    <property type="entry name" value="F-box_AtSKIP3-like"/>
    <property type="match status" value="1"/>
</dbReference>
<name>A0A438ECS6_VITVI</name>
<dbReference type="PANTHER" id="PTHR32278:SF111">
    <property type="entry name" value="F-BOX PROTEIN PP2-B12-RELATED"/>
    <property type="match status" value="1"/>
</dbReference>
<organism evidence="2 3">
    <name type="scientific">Vitis vinifera</name>
    <name type="common">Grape</name>
    <dbReference type="NCBI Taxonomy" id="29760"/>
    <lineage>
        <taxon>Eukaryota</taxon>
        <taxon>Viridiplantae</taxon>
        <taxon>Streptophyta</taxon>
        <taxon>Embryophyta</taxon>
        <taxon>Tracheophyta</taxon>
        <taxon>Spermatophyta</taxon>
        <taxon>Magnoliopsida</taxon>
        <taxon>eudicotyledons</taxon>
        <taxon>Gunneridae</taxon>
        <taxon>Pentapetalae</taxon>
        <taxon>rosids</taxon>
        <taxon>Vitales</taxon>
        <taxon>Vitaceae</taxon>
        <taxon>Viteae</taxon>
        <taxon>Vitis</taxon>
    </lineage>
</organism>
<dbReference type="PROSITE" id="PS50181">
    <property type="entry name" value="FBOX"/>
    <property type="match status" value="1"/>
</dbReference>
<dbReference type="EMBL" id="QGNW01001321">
    <property type="protein sequence ID" value="RVW45636.1"/>
    <property type="molecule type" value="Genomic_DNA"/>
</dbReference>
<dbReference type="Proteomes" id="UP000288805">
    <property type="component" value="Unassembled WGS sequence"/>
</dbReference>
<sequence length="367" mass="41492">MEESTGKSRFTSLPLECVTEIISRTSPPDASRMSVVSTDLRFAADSDAVWERFLPKDFQSIIAGAAGSSRPEVQSKKEVYLRLSDEPILIEGGHKSWVRSLIPVEYLGLSDAGCGRHRQHPKVLVPMEILKVNKYKLNNNTFCTLSCPCSIKWNPHYMVDIKQSFSIEKRSGKKCYMIAARALTIEWGDTPMYWKWISLPQSRIKEVAELISVCWFEIRGRINTCLLCLKTNYAAYLVFNSTTETYGFEYHPVEVSIGIIGGRISTQSVYLNPSKTQTRRFPVVPRRIGRFNRGLTQLMGLQASVPAGGNCQHPKKREDGWLEIELGEFFNEGGDEELEMSVLEVKAGNWKCGLIIQGIEIRPKDRA</sequence>
<evidence type="ECO:0000313" key="3">
    <source>
        <dbReference type="Proteomes" id="UP000288805"/>
    </source>
</evidence>
<comment type="caution">
    <text evidence="2">The sequence shown here is derived from an EMBL/GenBank/DDBJ whole genome shotgun (WGS) entry which is preliminary data.</text>
</comment>
<accession>A0A438ECS6</accession>
<dbReference type="InterPro" id="IPR025886">
    <property type="entry name" value="PP2-like"/>
</dbReference>